<evidence type="ECO:0000256" key="10">
    <source>
        <dbReference type="SAM" id="SignalP"/>
    </source>
</evidence>
<comment type="subcellular location">
    <subcellularLocation>
        <location evidence="1">Cell outer membrane</location>
    </subcellularLocation>
</comment>
<accession>A0ABW4MGH6</accession>
<dbReference type="SUPFAM" id="SSF56954">
    <property type="entry name" value="Outer membrane efflux proteins (OEP)"/>
    <property type="match status" value="1"/>
</dbReference>
<keyword evidence="8" id="KW-0175">Coiled coil</keyword>
<dbReference type="PANTHER" id="PTHR30026">
    <property type="entry name" value="OUTER MEMBRANE PROTEIN TOLC"/>
    <property type="match status" value="1"/>
</dbReference>
<feature type="region of interest" description="Disordered" evidence="9">
    <location>
        <begin position="441"/>
        <end position="460"/>
    </location>
</feature>
<protein>
    <submittedName>
        <fullName evidence="11">TolC family outer membrane protein</fullName>
    </submittedName>
</protein>
<dbReference type="PANTHER" id="PTHR30026:SF22">
    <property type="entry name" value="OUTER MEMBRANE EFFLUX PROTEIN"/>
    <property type="match status" value="1"/>
</dbReference>
<sequence length="460" mass="49032">MRVFVVTPIALAMLLLPGNARADTLQEALAIAYQTNPSLTGARAALRATDEGVPIALAAGRPTISATADYQEFLLRSANSFSAPLRAANAGANVSFPIYQGGRVRNSVKAADARVLAGRAILRSTEADVFTAIVSVYMDVLRDTAIVELNNRNVAVLATNLEASRDRFEVGDLTRTDVAQSEARLQAAKGQLELVRSQLDASLENYLRFVGIPARDLEQPAELQALPQTADDALVVALDSNPQLEAAKADVVAARFDIKVAGASRLPRLSAVASGTYSNYLGTLGSTLPGRTFQQQQTAATIGLSASIPLYQGGLPAAQVRRTQAVLGQTLEQEVFVERRIVADTRAAFSRYRATQTVIVSAQAAVSANELALEGVRAENSVGNRNVLDVLNAEQELLNSKVQLVTARRDAYVASFALLAAMGRAEARYLNLFGGPLFDPTQRSSAVDTPNPDVEPKESQ</sequence>
<keyword evidence="4" id="KW-1134">Transmembrane beta strand</keyword>
<evidence type="ECO:0000256" key="2">
    <source>
        <dbReference type="ARBA" id="ARBA00007613"/>
    </source>
</evidence>
<keyword evidence="3" id="KW-0813">Transport</keyword>
<evidence type="ECO:0000256" key="9">
    <source>
        <dbReference type="SAM" id="MobiDB-lite"/>
    </source>
</evidence>
<evidence type="ECO:0000256" key="3">
    <source>
        <dbReference type="ARBA" id="ARBA00022448"/>
    </source>
</evidence>
<evidence type="ECO:0000313" key="12">
    <source>
        <dbReference type="Proteomes" id="UP001597215"/>
    </source>
</evidence>
<dbReference type="Pfam" id="PF02321">
    <property type="entry name" value="OEP"/>
    <property type="match status" value="2"/>
</dbReference>
<dbReference type="InterPro" id="IPR003423">
    <property type="entry name" value="OMP_efflux"/>
</dbReference>
<reference evidence="12" key="1">
    <citation type="journal article" date="2019" name="Int. J. Syst. Evol. Microbiol.">
        <title>The Global Catalogue of Microorganisms (GCM) 10K type strain sequencing project: providing services to taxonomists for standard genome sequencing and annotation.</title>
        <authorList>
            <consortium name="The Broad Institute Genomics Platform"/>
            <consortium name="The Broad Institute Genome Sequencing Center for Infectious Disease"/>
            <person name="Wu L."/>
            <person name="Ma J."/>
        </authorList>
    </citation>
    <scope>NUCLEOTIDE SEQUENCE [LARGE SCALE GENOMIC DNA]</scope>
    <source>
        <strain evidence="12">CGMCC 1.12449</strain>
    </source>
</reference>
<feature type="coiled-coil region" evidence="8">
    <location>
        <begin position="178"/>
        <end position="205"/>
    </location>
</feature>
<feature type="chain" id="PRO_5046636753" evidence="10">
    <location>
        <begin position="23"/>
        <end position="460"/>
    </location>
</feature>
<name>A0ABW4MGH6_9SPHN</name>
<dbReference type="Proteomes" id="UP001597215">
    <property type="component" value="Unassembled WGS sequence"/>
</dbReference>
<gene>
    <name evidence="11" type="ORF">ACFSAG_10450</name>
</gene>
<keyword evidence="5" id="KW-0812">Transmembrane</keyword>
<evidence type="ECO:0000256" key="8">
    <source>
        <dbReference type="SAM" id="Coils"/>
    </source>
</evidence>
<keyword evidence="7" id="KW-0998">Cell outer membrane</keyword>
<feature type="signal peptide" evidence="10">
    <location>
        <begin position="1"/>
        <end position="22"/>
    </location>
</feature>
<comment type="caution">
    <text evidence="11">The sequence shown here is derived from an EMBL/GenBank/DDBJ whole genome shotgun (WGS) entry which is preliminary data.</text>
</comment>
<evidence type="ECO:0000256" key="4">
    <source>
        <dbReference type="ARBA" id="ARBA00022452"/>
    </source>
</evidence>
<keyword evidence="12" id="KW-1185">Reference proteome</keyword>
<evidence type="ECO:0000256" key="6">
    <source>
        <dbReference type="ARBA" id="ARBA00023136"/>
    </source>
</evidence>
<dbReference type="InterPro" id="IPR051906">
    <property type="entry name" value="TolC-like"/>
</dbReference>
<comment type="similarity">
    <text evidence="2">Belongs to the outer membrane factor (OMF) (TC 1.B.17) family.</text>
</comment>
<organism evidence="11 12">
    <name type="scientific">Sphingorhabdus buctiana</name>
    <dbReference type="NCBI Taxonomy" id="1508805"/>
    <lineage>
        <taxon>Bacteria</taxon>
        <taxon>Pseudomonadati</taxon>
        <taxon>Pseudomonadota</taxon>
        <taxon>Alphaproteobacteria</taxon>
        <taxon>Sphingomonadales</taxon>
        <taxon>Sphingomonadaceae</taxon>
        <taxon>Sphingorhabdus</taxon>
    </lineage>
</organism>
<evidence type="ECO:0000256" key="1">
    <source>
        <dbReference type="ARBA" id="ARBA00004442"/>
    </source>
</evidence>
<dbReference type="InterPro" id="IPR010130">
    <property type="entry name" value="T1SS_OMP_TolC"/>
</dbReference>
<dbReference type="RefSeq" id="WP_381514457.1">
    <property type="nucleotide sequence ID" value="NZ_JBHUEL010000009.1"/>
</dbReference>
<dbReference type="NCBIfam" id="TIGR01844">
    <property type="entry name" value="type_I_sec_TolC"/>
    <property type="match status" value="1"/>
</dbReference>
<evidence type="ECO:0000256" key="7">
    <source>
        <dbReference type="ARBA" id="ARBA00023237"/>
    </source>
</evidence>
<dbReference type="Gene3D" id="1.20.1600.10">
    <property type="entry name" value="Outer membrane efflux proteins (OEP)"/>
    <property type="match status" value="1"/>
</dbReference>
<dbReference type="EMBL" id="JBHUEL010000009">
    <property type="protein sequence ID" value="MFD1767261.1"/>
    <property type="molecule type" value="Genomic_DNA"/>
</dbReference>
<proteinExistence type="inferred from homology"/>
<keyword evidence="6" id="KW-0472">Membrane</keyword>
<keyword evidence="10" id="KW-0732">Signal</keyword>
<evidence type="ECO:0000313" key="11">
    <source>
        <dbReference type="EMBL" id="MFD1767261.1"/>
    </source>
</evidence>
<evidence type="ECO:0000256" key="5">
    <source>
        <dbReference type="ARBA" id="ARBA00022692"/>
    </source>
</evidence>